<name>A0A6U5I4V4_9STRA</name>
<gene>
    <name evidence="1" type="ORF">CHYS00102_LOCUS18084</name>
    <name evidence="2" type="ORF">CHYS00102_LOCUS18085</name>
</gene>
<proteinExistence type="predicted"/>
<dbReference type="AlphaFoldDB" id="A0A6U5I4V4"/>
<dbReference type="PANTHER" id="PTHR35020:SF2">
    <property type="entry name" value="N-ACETYLGLUCOSAMINE-INDUCED PROTEIN 1"/>
    <property type="match status" value="1"/>
</dbReference>
<evidence type="ECO:0000313" key="1">
    <source>
        <dbReference type="EMBL" id="CAD8890878.1"/>
    </source>
</evidence>
<dbReference type="Pfam" id="PF12239">
    <property type="entry name" value="DUF3605"/>
    <property type="match status" value="1"/>
</dbReference>
<dbReference type="InterPro" id="IPR022036">
    <property type="entry name" value="DUF3605"/>
</dbReference>
<organism evidence="2">
    <name type="scientific">Corethron hystrix</name>
    <dbReference type="NCBI Taxonomy" id="216773"/>
    <lineage>
        <taxon>Eukaryota</taxon>
        <taxon>Sar</taxon>
        <taxon>Stramenopiles</taxon>
        <taxon>Ochrophyta</taxon>
        <taxon>Bacillariophyta</taxon>
        <taxon>Coscinodiscophyceae</taxon>
        <taxon>Corethrophycidae</taxon>
        <taxon>Corethrales</taxon>
        <taxon>Corethraceae</taxon>
        <taxon>Corethron</taxon>
    </lineage>
</organism>
<dbReference type="GO" id="GO:0006044">
    <property type="term" value="P:N-acetylglucosamine metabolic process"/>
    <property type="evidence" value="ECO:0007669"/>
    <property type="project" value="TreeGrafter"/>
</dbReference>
<accession>A0A6U5I4V4</accession>
<evidence type="ECO:0000313" key="2">
    <source>
        <dbReference type="EMBL" id="CAD8890879.1"/>
    </source>
</evidence>
<dbReference type="EMBL" id="HBFR01025212">
    <property type="protein sequence ID" value="CAD8890878.1"/>
    <property type="molecule type" value="Transcribed_RNA"/>
</dbReference>
<sequence>MLQKVYLILYGAGHSSSLFLPQTKSVRKHPFLRQPLHFSSLCLPPDSNTPFISFPIGYDACGVTVGFFRASALFASTRSASSSTGIKPPALNPFTWDDLIDIVQKKGNPSLLSRSEAVTRSSKARTAYIREHWASSSDYILCKIFERERRLVVRYDVQGNDGAVLPKHYWEASPRLSELVSAGTVSTRLVPNDFPYYVDRGIDHHVLWKIGGEVSEDDVNCAVETLREGAPEDDLEGMKMEFMSLINPVHLRSVPEIDYAHILSRQCPKEA</sequence>
<protein>
    <submittedName>
        <fullName evidence="2">Uncharacterized protein</fullName>
    </submittedName>
</protein>
<dbReference type="GO" id="GO:0005737">
    <property type="term" value="C:cytoplasm"/>
    <property type="evidence" value="ECO:0007669"/>
    <property type="project" value="TreeGrafter"/>
</dbReference>
<dbReference type="EMBL" id="HBFR01025213">
    <property type="protein sequence ID" value="CAD8890879.1"/>
    <property type="molecule type" value="Transcribed_RNA"/>
</dbReference>
<reference evidence="2" key="1">
    <citation type="submission" date="2021-01" db="EMBL/GenBank/DDBJ databases">
        <authorList>
            <person name="Corre E."/>
            <person name="Pelletier E."/>
            <person name="Niang G."/>
            <person name="Scheremetjew M."/>
            <person name="Finn R."/>
            <person name="Kale V."/>
            <person name="Holt S."/>
            <person name="Cochrane G."/>
            <person name="Meng A."/>
            <person name="Brown T."/>
            <person name="Cohen L."/>
        </authorList>
    </citation>
    <scope>NUCLEOTIDE SEQUENCE</scope>
    <source>
        <strain evidence="2">308</strain>
    </source>
</reference>
<dbReference type="PANTHER" id="PTHR35020">
    <property type="entry name" value="N-ACETYLGLUCOSAMINE-INDUCED PROTEIN 1"/>
    <property type="match status" value="1"/>
</dbReference>